<dbReference type="PANTHER" id="PTHR30336:SF6">
    <property type="entry name" value="INTEGRAL MEMBRANE PROTEIN"/>
    <property type="match status" value="1"/>
</dbReference>
<protein>
    <submittedName>
        <fullName evidence="3">Vancomycin high temperature exclusion protein</fullName>
    </submittedName>
</protein>
<evidence type="ECO:0000259" key="2">
    <source>
        <dbReference type="Pfam" id="PF02698"/>
    </source>
</evidence>
<feature type="chain" id="PRO_5045376056" evidence="1">
    <location>
        <begin position="29"/>
        <end position="217"/>
    </location>
</feature>
<reference evidence="3 4" key="1">
    <citation type="submission" date="2024-09" db="EMBL/GenBank/DDBJ databases">
        <authorList>
            <person name="Sun Q."/>
            <person name="Mori K."/>
        </authorList>
    </citation>
    <scope>NUCLEOTIDE SEQUENCE [LARGE SCALE GENOMIC DNA]</scope>
    <source>
        <strain evidence="3 4">JCM 9626</strain>
    </source>
</reference>
<accession>A0ABV5K817</accession>
<dbReference type="InterPro" id="IPR003848">
    <property type="entry name" value="DUF218"/>
</dbReference>
<organism evidence="3 4">
    <name type="scientific">Nocardioides plantarum</name>
    <dbReference type="NCBI Taxonomy" id="29299"/>
    <lineage>
        <taxon>Bacteria</taxon>
        <taxon>Bacillati</taxon>
        <taxon>Actinomycetota</taxon>
        <taxon>Actinomycetes</taxon>
        <taxon>Propionibacteriales</taxon>
        <taxon>Nocardioidaceae</taxon>
        <taxon>Nocardioides</taxon>
    </lineage>
</organism>
<feature type="signal peptide" evidence="1">
    <location>
        <begin position="1"/>
        <end position="28"/>
    </location>
</feature>
<dbReference type="Proteomes" id="UP001589750">
    <property type="component" value="Unassembled WGS sequence"/>
</dbReference>
<gene>
    <name evidence="3" type="ORF">ACFFRI_02870</name>
</gene>
<sequence>MNRWARRARTAAVVVVALGAGTVATANAVVLTRTDDRVKTDPADLAHAQVAIVPGSLVRPDGTLGAVVSERVDAAVALYDAGIVDKLLLSGDNGTEQYDEPDTMRDAVLAAGVPPQDVFTDYAGFNTWHTMRRAHDVFEVSSAVVVTQDFHVARAVDLGRAAGLDVQGFVAGDAGSGVREVLARVRGFGEATLHPDVTGGPVIPITGDGRASWAERP</sequence>
<dbReference type="CDD" id="cd06259">
    <property type="entry name" value="YdcF-like"/>
    <property type="match status" value="1"/>
</dbReference>
<keyword evidence="1" id="KW-0732">Signal</keyword>
<comment type="caution">
    <text evidence="3">The sequence shown here is derived from an EMBL/GenBank/DDBJ whole genome shotgun (WGS) entry which is preliminary data.</text>
</comment>
<dbReference type="InterPro" id="IPR051599">
    <property type="entry name" value="Cell_Envelope_Assoc"/>
</dbReference>
<keyword evidence="4" id="KW-1185">Reference proteome</keyword>
<proteinExistence type="predicted"/>
<feature type="domain" description="DUF218" evidence="2">
    <location>
        <begin position="50"/>
        <end position="166"/>
    </location>
</feature>
<evidence type="ECO:0000313" key="3">
    <source>
        <dbReference type="EMBL" id="MFB9311975.1"/>
    </source>
</evidence>
<dbReference type="Pfam" id="PF02698">
    <property type="entry name" value="DUF218"/>
    <property type="match status" value="1"/>
</dbReference>
<dbReference type="RefSeq" id="WP_140010824.1">
    <property type="nucleotide sequence ID" value="NZ_JBHMDG010000002.1"/>
</dbReference>
<evidence type="ECO:0000313" key="4">
    <source>
        <dbReference type="Proteomes" id="UP001589750"/>
    </source>
</evidence>
<evidence type="ECO:0000256" key="1">
    <source>
        <dbReference type="SAM" id="SignalP"/>
    </source>
</evidence>
<dbReference type="EMBL" id="JBHMDG010000002">
    <property type="protein sequence ID" value="MFB9311975.1"/>
    <property type="molecule type" value="Genomic_DNA"/>
</dbReference>
<name>A0ABV5K817_9ACTN</name>
<dbReference type="PANTHER" id="PTHR30336">
    <property type="entry name" value="INNER MEMBRANE PROTEIN, PROBABLE PERMEASE"/>
    <property type="match status" value="1"/>
</dbReference>